<dbReference type="Gene3D" id="2.10.10.30">
    <property type="match status" value="1"/>
</dbReference>
<proteinExistence type="predicted"/>
<feature type="compositionally biased region" description="Acidic residues" evidence="1">
    <location>
        <begin position="169"/>
        <end position="178"/>
    </location>
</feature>
<dbReference type="SUPFAM" id="SSF69349">
    <property type="entry name" value="Phage fibre proteins"/>
    <property type="match status" value="1"/>
</dbReference>
<dbReference type="Proteomes" id="UP000662818">
    <property type="component" value="Chromosome"/>
</dbReference>
<sequence>MTTIRLRRGTAAQWTAANPVLAQGEPGVDTTTGALRIGDGTRAWLDLPEFRDAGALAAPQPALDVVRVESLTGGTYALDPVVATYFSLDLGGDVSLTDAGFVEGQSVTVELVQDATGGRGVTLPSSWVGAAAVDVDAEPGTLERLVVWRAAGRMNVQQAAGGPFPLSDSGDDPDHDSS</sequence>
<dbReference type="Pfam" id="PF18454">
    <property type="entry name" value="Mtd_N"/>
    <property type="match status" value="1"/>
</dbReference>
<gene>
    <name evidence="3" type="ORF">CFH99_14075</name>
</gene>
<keyword evidence="4" id="KW-1185">Reference proteome</keyword>
<dbReference type="InterPro" id="IPR041352">
    <property type="entry name" value="Mtd_N"/>
</dbReference>
<dbReference type="EMBL" id="CP022295">
    <property type="protein sequence ID" value="QSR26756.1"/>
    <property type="molecule type" value="Genomic_DNA"/>
</dbReference>
<evidence type="ECO:0000256" key="1">
    <source>
        <dbReference type="SAM" id="MobiDB-lite"/>
    </source>
</evidence>
<accession>A0ABX7PLE1</accession>
<name>A0ABX7PLE1_9ACTN</name>
<feature type="region of interest" description="Disordered" evidence="1">
    <location>
        <begin position="159"/>
        <end position="178"/>
    </location>
</feature>
<organism evidence="3 4">
    <name type="scientific">Nocardioides aromaticivorans</name>
    <dbReference type="NCBI Taxonomy" id="200618"/>
    <lineage>
        <taxon>Bacteria</taxon>
        <taxon>Bacillati</taxon>
        <taxon>Actinomycetota</taxon>
        <taxon>Actinomycetes</taxon>
        <taxon>Propionibacteriales</taxon>
        <taxon>Nocardioidaceae</taxon>
        <taxon>Nocardioides</taxon>
    </lineage>
</organism>
<protein>
    <recommendedName>
        <fullName evidence="2">Major tropism determinant N-terminal domain-containing protein</fullName>
    </recommendedName>
</protein>
<feature type="domain" description="Major tropism determinant N-terminal" evidence="2">
    <location>
        <begin position="4"/>
        <end position="41"/>
    </location>
</feature>
<evidence type="ECO:0000313" key="4">
    <source>
        <dbReference type="Proteomes" id="UP000662818"/>
    </source>
</evidence>
<evidence type="ECO:0000259" key="2">
    <source>
        <dbReference type="Pfam" id="PF18454"/>
    </source>
</evidence>
<dbReference type="RefSeq" id="WP_207005942.1">
    <property type="nucleotide sequence ID" value="NZ_CP022295.1"/>
</dbReference>
<evidence type="ECO:0000313" key="3">
    <source>
        <dbReference type="EMBL" id="QSR26756.1"/>
    </source>
</evidence>
<reference evidence="3 4" key="1">
    <citation type="submission" date="2017-06" db="EMBL/GenBank/DDBJ databases">
        <title>Complete Genome Sequence of the Soil Carbazole-Degrading Bacterium Nocardioides aromaticivorans IC177.</title>
        <authorList>
            <person name="Vejarano F."/>
            <person name="Suzuki-Minakuchi C."/>
            <person name="Ohtsubo Y."/>
            <person name="Tsuda M."/>
            <person name="Okada K."/>
            <person name="Nojiri H."/>
        </authorList>
    </citation>
    <scope>NUCLEOTIDE SEQUENCE [LARGE SCALE GENOMIC DNA]</scope>
    <source>
        <strain evidence="3 4">IC177</strain>
    </source>
</reference>